<dbReference type="Proteomes" id="UP001144036">
    <property type="component" value="Unassembled WGS sequence"/>
</dbReference>
<dbReference type="InterPro" id="IPR020471">
    <property type="entry name" value="AKR"/>
</dbReference>
<keyword evidence="1" id="KW-0560">Oxidoreductase</keyword>
<feature type="domain" description="NADP-dependent oxidoreductase" evidence="2">
    <location>
        <begin position="16"/>
        <end position="299"/>
    </location>
</feature>
<dbReference type="InterPro" id="IPR036812">
    <property type="entry name" value="NAD(P)_OxRdtase_dom_sf"/>
</dbReference>
<dbReference type="Pfam" id="PF00248">
    <property type="entry name" value="Aldo_ket_red"/>
    <property type="match status" value="1"/>
</dbReference>
<comment type="caution">
    <text evidence="3">The sequence shown here is derived from an EMBL/GenBank/DDBJ whole genome shotgun (WGS) entry which is preliminary data.</text>
</comment>
<dbReference type="InterPro" id="IPR050523">
    <property type="entry name" value="AKR_Detox_Biosynth"/>
</dbReference>
<keyword evidence="4" id="KW-1185">Reference proteome</keyword>
<organism evidence="3 4">
    <name type="scientific">Nonomuraea corallina</name>
    <dbReference type="NCBI Taxonomy" id="2989783"/>
    <lineage>
        <taxon>Bacteria</taxon>
        <taxon>Bacillati</taxon>
        <taxon>Actinomycetota</taxon>
        <taxon>Actinomycetes</taxon>
        <taxon>Streptosporangiales</taxon>
        <taxon>Streptosporangiaceae</taxon>
        <taxon>Nonomuraea</taxon>
    </lineage>
</organism>
<sequence length="330" mass="36368">MRYRLLGRTGLRVSELFLGAMTWRAVTPEVRRMMDLYEEAGGNVVDTASAYGESESVVGELLEGRRDRFVVATKYTLTRDDRDLNAAGNHRKNLVLSLERSLRRLRTDYVDLLWAHIWDRHTPIEETMRALDDLVRAGKVLYVGMSDAPAWVVSRANTLAEWRGWTPFAGLQVPYSLLWRDVERELLPMAEESGLTVAAWRTLERGVLSGRYTAGPASDAPARVAPGTVTEREHAAARAVLDVAAELGVTPAQVAIAWTRARSRVVHPIVGASSPGQLADDLAAVDVTLPEDAVSRLTDAAPFTRGFPADFIDECAPVFGAAYDRLDGRP</sequence>
<dbReference type="Gene3D" id="3.20.20.100">
    <property type="entry name" value="NADP-dependent oxidoreductase domain"/>
    <property type="match status" value="1"/>
</dbReference>
<dbReference type="PRINTS" id="PR00069">
    <property type="entry name" value="ALDKETRDTASE"/>
</dbReference>
<evidence type="ECO:0000313" key="3">
    <source>
        <dbReference type="EMBL" id="MDA0636147.1"/>
    </source>
</evidence>
<gene>
    <name evidence="3" type="ORF">OUY22_22220</name>
</gene>
<dbReference type="CDD" id="cd19080">
    <property type="entry name" value="AKR_AKR9A_9B"/>
    <property type="match status" value="1"/>
</dbReference>
<dbReference type="PANTHER" id="PTHR43364">
    <property type="entry name" value="NADH-SPECIFIC METHYLGLYOXAL REDUCTASE-RELATED"/>
    <property type="match status" value="1"/>
</dbReference>
<dbReference type="RefSeq" id="WP_270157009.1">
    <property type="nucleotide sequence ID" value="NZ_JAPNNL010000094.1"/>
</dbReference>
<name>A0ABT4SG32_9ACTN</name>
<dbReference type="SUPFAM" id="SSF51430">
    <property type="entry name" value="NAD(P)-linked oxidoreductase"/>
    <property type="match status" value="1"/>
</dbReference>
<evidence type="ECO:0000256" key="1">
    <source>
        <dbReference type="ARBA" id="ARBA00023002"/>
    </source>
</evidence>
<accession>A0ABT4SG32</accession>
<evidence type="ECO:0000259" key="2">
    <source>
        <dbReference type="Pfam" id="PF00248"/>
    </source>
</evidence>
<dbReference type="InterPro" id="IPR023210">
    <property type="entry name" value="NADP_OxRdtase_dom"/>
</dbReference>
<proteinExistence type="predicted"/>
<protein>
    <submittedName>
        <fullName evidence="3">Aldo/keto reductase</fullName>
    </submittedName>
</protein>
<dbReference type="PANTHER" id="PTHR43364:SF4">
    <property type="entry name" value="NAD(P)-LINKED OXIDOREDUCTASE SUPERFAMILY PROTEIN"/>
    <property type="match status" value="1"/>
</dbReference>
<dbReference type="EMBL" id="JAPNNL010000094">
    <property type="protein sequence ID" value="MDA0636147.1"/>
    <property type="molecule type" value="Genomic_DNA"/>
</dbReference>
<evidence type="ECO:0000313" key="4">
    <source>
        <dbReference type="Proteomes" id="UP001144036"/>
    </source>
</evidence>
<reference evidence="3" key="1">
    <citation type="submission" date="2022-11" db="EMBL/GenBank/DDBJ databases">
        <title>Nonomuraea corallina sp. nov., a new species of the genus Nonomuraea isolated from sea side sediment in Thai sea.</title>
        <authorList>
            <person name="Ngamcharungchit C."/>
            <person name="Matsumoto A."/>
            <person name="Suriyachadkun C."/>
            <person name="Panbangred W."/>
            <person name="Inahashi Y."/>
            <person name="Intra B."/>
        </authorList>
    </citation>
    <scope>NUCLEOTIDE SEQUENCE</scope>
    <source>
        <strain evidence="3">MCN248</strain>
    </source>
</reference>